<dbReference type="InterPro" id="IPR006748">
    <property type="entry name" value="NH2Glyco/OHUrea_AB-resist_kin"/>
</dbReference>
<evidence type="ECO:0000313" key="1">
    <source>
        <dbReference type="EMBL" id="SDO26712.1"/>
    </source>
</evidence>
<dbReference type="Gene3D" id="3.90.1200.10">
    <property type="match status" value="1"/>
</dbReference>
<protein>
    <submittedName>
        <fullName evidence="1">Streptomycin 6-kinase</fullName>
    </submittedName>
</protein>
<gene>
    <name evidence="1" type="ORF">SAMN05192576_3693</name>
</gene>
<dbReference type="SUPFAM" id="SSF56112">
    <property type="entry name" value="Protein kinase-like (PK-like)"/>
    <property type="match status" value="1"/>
</dbReference>
<dbReference type="EMBL" id="FNIC01000007">
    <property type="protein sequence ID" value="SDO26712.1"/>
    <property type="molecule type" value="Genomic_DNA"/>
</dbReference>
<dbReference type="GO" id="GO:0016773">
    <property type="term" value="F:phosphotransferase activity, alcohol group as acceptor"/>
    <property type="evidence" value="ECO:0007669"/>
    <property type="project" value="InterPro"/>
</dbReference>
<keyword evidence="2" id="KW-1185">Reference proteome</keyword>
<reference evidence="1 2" key="1">
    <citation type="submission" date="2016-10" db="EMBL/GenBank/DDBJ databases">
        <authorList>
            <person name="de Groot N.N."/>
        </authorList>
    </citation>
    <scope>NUCLEOTIDE SEQUENCE [LARGE SCALE GENOMIC DNA]</scope>
    <source>
        <strain evidence="1 2">CGMCC 1.11147</strain>
    </source>
</reference>
<sequence length="303" mass="33874">MGLTLPPFVLGFAERGPAWADWVRGLPRLVDDVLAEWDLTRDGDPMHGWTALVLPVRTRDDTPAVLKLVCPGMPDGDEEEHETLALQRLGGNGAVRLLQADPRRRLLLLERLHTRDLTDVWDIEACEVVGGLYPRIHVPAPPQLRTLTSYVGRWTDRLAALPRAAPVPRRLVEQAVALGRTFVTDPASDGTMIHGDLHYENVLAADREPWLVIDPKPVSGDPHYEVAPLLWNRFDELAGDVRGGVRRRFHAVIDAAGLDEDRARDWVVVRMLHNALWELEDHRDAPNGDYLTTCVAIAKAVQD</sequence>
<dbReference type="GO" id="GO:0016301">
    <property type="term" value="F:kinase activity"/>
    <property type="evidence" value="ECO:0007669"/>
    <property type="project" value="UniProtKB-KW"/>
</dbReference>
<dbReference type="Pfam" id="PF04655">
    <property type="entry name" value="APH_6_hur"/>
    <property type="match status" value="1"/>
</dbReference>
<keyword evidence="1" id="KW-0418">Kinase</keyword>
<dbReference type="AlphaFoldDB" id="A0A1H0I5M2"/>
<name>A0A1H0I5M2_9ACTN</name>
<dbReference type="Proteomes" id="UP000199004">
    <property type="component" value="Unassembled WGS sequence"/>
</dbReference>
<dbReference type="STRING" id="1005944.SAMN05192576_3693"/>
<organism evidence="1 2">
    <name type="scientific">Nocardioides szechwanensis</name>
    <dbReference type="NCBI Taxonomy" id="1005944"/>
    <lineage>
        <taxon>Bacteria</taxon>
        <taxon>Bacillati</taxon>
        <taxon>Actinomycetota</taxon>
        <taxon>Actinomycetes</taxon>
        <taxon>Propionibacteriales</taxon>
        <taxon>Nocardioidaceae</taxon>
        <taxon>Nocardioides</taxon>
    </lineage>
</organism>
<dbReference type="InterPro" id="IPR011009">
    <property type="entry name" value="Kinase-like_dom_sf"/>
</dbReference>
<accession>A0A1H0I5M2</accession>
<evidence type="ECO:0000313" key="2">
    <source>
        <dbReference type="Proteomes" id="UP000199004"/>
    </source>
</evidence>
<dbReference type="GO" id="GO:0019748">
    <property type="term" value="P:secondary metabolic process"/>
    <property type="evidence" value="ECO:0007669"/>
    <property type="project" value="InterPro"/>
</dbReference>
<keyword evidence="1" id="KW-0808">Transferase</keyword>
<dbReference type="RefSeq" id="WP_170254308.1">
    <property type="nucleotide sequence ID" value="NZ_BKAE01000009.1"/>
</dbReference>
<proteinExistence type="predicted"/>